<dbReference type="GO" id="GO:0046872">
    <property type="term" value="F:metal ion binding"/>
    <property type="evidence" value="ECO:0007669"/>
    <property type="project" value="UniProtKB-KW"/>
</dbReference>
<gene>
    <name evidence="8" type="ORF">R5R35_003600</name>
</gene>
<evidence type="ECO:0000256" key="1">
    <source>
        <dbReference type="ARBA" id="ARBA00009915"/>
    </source>
</evidence>
<evidence type="ECO:0000256" key="7">
    <source>
        <dbReference type="SAM" id="MobiDB-lite"/>
    </source>
</evidence>
<protein>
    <recommendedName>
        <fullName evidence="6">Mitochondrial inner membrane protease ATP23</fullName>
        <ecNumber evidence="6">3.4.24.-</ecNumber>
    </recommendedName>
</protein>
<dbReference type="Proteomes" id="UP001378592">
    <property type="component" value="Unassembled WGS sequence"/>
</dbReference>
<dbReference type="AlphaFoldDB" id="A0AAN9VAH3"/>
<evidence type="ECO:0000313" key="9">
    <source>
        <dbReference type="Proteomes" id="UP001378592"/>
    </source>
</evidence>
<evidence type="ECO:0000256" key="4">
    <source>
        <dbReference type="ARBA" id="ARBA00022801"/>
    </source>
</evidence>
<evidence type="ECO:0000256" key="6">
    <source>
        <dbReference type="RuleBase" id="RU364057"/>
    </source>
</evidence>
<proteinExistence type="inferred from homology"/>
<dbReference type="GO" id="GO:0033615">
    <property type="term" value="P:mitochondrial proton-transporting ATP synthase complex assembly"/>
    <property type="evidence" value="ECO:0007669"/>
    <property type="project" value="TreeGrafter"/>
</dbReference>
<keyword evidence="2 6" id="KW-0645">Protease</keyword>
<dbReference type="EC" id="3.4.24.-" evidence="6"/>
<accession>A0AAN9VAH3</accession>
<dbReference type="GO" id="GO:0004222">
    <property type="term" value="F:metalloendopeptidase activity"/>
    <property type="evidence" value="ECO:0007669"/>
    <property type="project" value="InterPro"/>
</dbReference>
<dbReference type="EMBL" id="JAZDUA010000328">
    <property type="protein sequence ID" value="KAK7794585.1"/>
    <property type="molecule type" value="Genomic_DNA"/>
</dbReference>
<reference evidence="8 9" key="1">
    <citation type="submission" date="2024-03" db="EMBL/GenBank/DDBJ databases">
        <title>The genome assembly and annotation of the cricket Gryllus longicercus Weissman &amp; Gray.</title>
        <authorList>
            <person name="Szrajer S."/>
            <person name="Gray D."/>
            <person name="Ylla G."/>
        </authorList>
    </citation>
    <scope>NUCLEOTIDE SEQUENCE [LARGE SCALE GENOMIC DNA]</scope>
    <source>
        <strain evidence="8">DAG 2021-001</strain>
        <tissue evidence="8">Whole body minus gut</tissue>
    </source>
</reference>
<keyword evidence="3 6" id="KW-0479">Metal-binding</keyword>
<dbReference type="PANTHER" id="PTHR21711">
    <property type="entry name" value="MITOCHONDRIAL INNER MEMBRANE PROTEASE"/>
    <property type="match status" value="1"/>
</dbReference>
<evidence type="ECO:0000256" key="2">
    <source>
        <dbReference type="ARBA" id="ARBA00022670"/>
    </source>
</evidence>
<evidence type="ECO:0000256" key="3">
    <source>
        <dbReference type="ARBA" id="ARBA00022723"/>
    </source>
</evidence>
<dbReference type="GO" id="GO:0034982">
    <property type="term" value="P:mitochondrial protein processing"/>
    <property type="evidence" value="ECO:0007669"/>
    <property type="project" value="TreeGrafter"/>
</dbReference>
<keyword evidence="5 6" id="KW-0482">Metalloprotease</keyword>
<dbReference type="PANTHER" id="PTHR21711:SF0">
    <property type="entry name" value="MITOCHONDRIAL INNER MEMBRANE PROTEASE ATP23 HOMOLOG"/>
    <property type="match status" value="1"/>
</dbReference>
<evidence type="ECO:0000256" key="5">
    <source>
        <dbReference type="ARBA" id="ARBA00023049"/>
    </source>
</evidence>
<comment type="caution">
    <text evidence="8">The sequence shown here is derived from an EMBL/GenBank/DDBJ whole genome shotgun (WGS) entry which is preliminary data.</text>
</comment>
<dbReference type="InterPro" id="IPR019165">
    <property type="entry name" value="Peptidase_M76_ATP23"/>
</dbReference>
<feature type="region of interest" description="Disordered" evidence="7">
    <location>
        <begin position="1"/>
        <end position="24"/>
    </location>
</feature>
<name>A0AAN9VAH3_9ORTH</name>
<keyword evidence="9" id="KW-1185">Reference proteome</keyword>
<sequence>MVESQASGVPSNDTTPAKENLSSVGEDNYGYDLYPERKGEQYKPGWKKVLLGQAGYHIDKVKCERNVYSCAKNSPLVKLMMAALRSSGCSFDIRRHVACEDCEPTVSGGYDPKLNQVVICQNMVHSEGTVQGILTHEMIHMFDYCNNKLDFKNVDHLACTEIRAANLTHCSFLSAWAQGDASPFDVKKRHQECVKTKAVASVMAVRNISAKEACDAVERVFNRCYNDLEPIGRRIRRNSYDMQKAYMEAPLYGYE</sequence>
<dbReference type="GO" id="GO:0005739">
    <property type="term" value="C:mitochondrion"/>
    <property type="evidence" value="ECO:0007669"/>
    <property type="project" value="GOC"/>
</dbReference>
<dbReference type="Pfam" id="PF09768">
    <property type="entry name" value="Peptidase_M76"/>
    <property type="match status" value="1"/>
</dbReference>
<keyword evidence="4 6" id="KW-0378">Hydrolase</keyword>
<organism evidence="8 9">
    <name type="scientific">Gryllus longicercus</name>
    <dbReference type="NCBI Taxonomy" id="2509291"/>
    <lineage>
        <taxon>Eukaryota</taxon>
        <taxon>Metazoa</taxon>
        <taxon>Ecdysozoa</taxon>
        <taxon>Arthropoda</taxon>
        <taxon>Hexapoda</taxon>
        <taxon>Insecta</taxon>
        <taxon>Pterygota</taxon>
        <taxon>Neoptera</taxon>
        <taxon>Polyneoptera</taxon>
        <taxon>Orthoptera</taxon>
        <taxon>Ensifera</taxon>
        <taxon>Gryllidea</taxon>
        <taxon>Grylloidea</taxon>
        <taxon>Gryllidae</taxon>
        <taxon>Gryllinae</taxon>
        <taxon>Gryllus</taxon>
    </lineage>
</organism>
<evidence type="ECO:0000313" key="8">
    <source>
        <dbReference type="EMBL" id="KAK7794585.1"/>
    </source>
</evidence>
<comment type="similarity">
    <text evidence="1 6">Belongs to the peptidase M76 family.</text>
</comment>